<dbReference type="InterPro" id="IPR032710">
    <property type="entry name" value="NTF2-like_dom_sf"/>
</dbReference>
<dbReference type="SUPFAM" id="SSF54427">
    <property type="entry name" value="NTF2-like"/>
    <property type="match status" value="1"/>
</dbReference>
<dbReference type="Pfam" id="PF07080">
    <property type="entry name" value="DUF1348"/>
    <property type="match status" value="1"/>
</dbReference>
<dbReference type="PANTHER" id="PTHR31757">
    <property type="entry name" value="SLL0781 PROTEIN"/>
    <property type="match status" value="1"/>
</dbReference>
<dbReference type="EMBL" id="LN483142">
    <property type="protein sequence ID" value="CED83212.1"/>
    <property type="molecule type" value="Genomic_DNA"/>
</dbReference>
<protein>
    <recommendedName>
        <fullName evidence="2">DUF1348-domain-containing protein</fullName>
    </recommendedName>
</protein>
<sequence>MATPPFTLSSAHSKVKIAQALWNTQNANLVTAAYTTDSVWRNRSTFVTGHESIRQFLTSKWEREKGYKLRKELFSFSENKIAVQFWYEYSLDPALKTDWFRCYGLEHWVFAPDGKMARRQMCGNDISIEPQERWFKDDIDPDSVEISAEHWTLDKPVFQE</sequence>
<evidence type="ECO:0008006" key="2">
    <source>
        <dbReference type="Google" id="ProtNLM"/>
    </source>
</evidence>
<organism evidence="1">
    <name type="scientific">Phaffia rhodozyma</name>
    <name type="common">Yeast</name>
    <name type="synonym">Xanthophyllomyces dendrorhous</name>
    <dbReference type="NCBI Taxonomy" id="264483"/>
    <lineage>
        <taxon>Eukaryota</taxon>
        <taxon>Fungi</taxon>
        <taxon>Dikarya</taxon>
        <taxon>Basidiomycota</taxon>
        <taxon>Agaricomycotina</taxon>
        <taxon>Tremellomycetes</taxon>
        <taxon>Cystofilobasidiales</taxon>
        <taxon>Mrakiaceae</taxon>
        <taxon>Phaffia</taxon>
    </lineage>
</organism>
<proteinExistence type="predicted"/>
<dbReference type="AlphaFoldDB" id="A0A0F7SMA7"/>
<dbReference type="PANTHER" id="PTHR31757:SF0">
    <property type="entry name" value="SLL0781 PROTEIN"/>
    <property type="match status" value="1"/>
</dbReference>
<accession>A0A0F7SMA7</accession>
<name>A0A0F7SMA7_PHARH</name>
<reference evidence="1" key="1">
    <citation type="submission" date="2014-08" db="EMBL/GenBank/DDBJ databases">
        <authorList>
            <person name="Sharma Rahul"/>
            <person name="Thines Marco"/>
        </authorList>
    </citation>
    <scope>NUCLEOTIDE SEQUENCE</scope>
</reference>
<dbReference type="Gene3D" id="3.10.450.50">
    <property type="match status" value="1"/>
</dbReference>
<dbReference type="InterPro" id="IPR009783">
    <property type="entry name" value="DUF1348"/>
</dbReference>
<evidence type="ECO:0000313" key="1">
    <source>
        <dbReference type="EMBL" id="CED83212.1"/>
    </source>
</evidence>